<sequence length="222" mass="24579">MPTNKFVYFLYELQRTTKAQLDHFTSRTLPRQRNSSRVKGNNASSAIVIFGHQSVTPRTGHITTLQYSSFALGYPHALEESFAPALGSGSRNNNHITLPFGRVPVDISATLDLNQNSFLLVKTNPLINLLTFFKNCNEPLNHNLTTSLHVPSSRPVTNNPNGRDNSSPVKGSNASSAIVIFDHQSVTPHTGHIITLQYSSFTLGYPHALEESHLHPSRLRNP</sequence>
<proteinExistence type="predicted"/>
<comment type="caution">
    <text evidence="2">The sequence shown here is derived from an EMBL/GenBank/DDBJ whole genome shotgun (WGS) entry which is preliminary data.</text>
</comment>
<keyword evidence="3" id="KW-1185">Reference proteome</keyword>
<reference evidence="2 3" key="1">
    <citation type="submission" date="2021-06" db="EMBL/GenBank/DDBJ databases">
        <title>Caerostris extrusa draft genome.</title>
        <authorList>
            <person name="Kono N."/>
            <person name="Arakawa K."/>
        </authorList>
    </citation>
    <scope>NUCLEOTIDE SEQUENCE [LARGE SCALE GENOMIC DNA]</scope>
</reference>
<evidence type="ECO:0000256" key="1">
    <source>
        <dbReference type="SAM" id="MobiDB-lite"/>
    </source>
</evidence>
<gene>
    <name evidence="2" type="ORF">CEXT_427151</name>
</gene>
<protein>
    <submittedName>
        <fullName evidence="2">Uncharacterized protein</fullName>
    </submittedName>
</protein>
<name>A0AAV4RNF5_CAEEX</name>
<dbReference type="AlphaFoldDB" id="A0AAV4RNF5"/>
<dbReference type="EMBL" id="BPLR01008178">
    <property type="protein sequence ID" value="GIY22634.1"/>
    <property type="molecule type" value="Genomic_DNA"/>
</dbReference>
<accession>A0AAV4RNF5</accession>
<evidence type="ECO:0000313" key="3">
    <source>
        <dbReference type="Proteomes" id="UP001054945"/>
    </source>
</evidence>
<evidence type="ECO:0000313" key="2">
    <source>
        <dbReference type="EMBL" id="GIY22634.1"/>
    </source>
</evidence>
<dbReference type="Proteomes" id="UP001054945">
    <property type="component" value="Unassembled WGS sequence"/>
</dbReference>
<feature type="region of interest" description="Disordered" evidence="1">
    <location>
        <begin position="147"/>
        <end position="171"/>
    </location>
</feature>
<organism evidence="2 3">
    <name type="scientific">Caerostris extrusa</name>
    <name type="common">Bark spider</name>
    <name type="synonym">Caerostris bankana</name>
    <dbReference type="NCBI Taxonomy" id="172846"/>
    <lineage>
        <taxon>Eukaryota</taxon>
        <taxon>Metazoa</taxon>
        <taxon>Ecdysozoa</taxon>
        <taxon>Arthropoda</taxon>
        <taxon>Chelicerata</taxon>
        <taxon>Arachnida</taxon>
        <taxon>Araneae</taxon>
        <taxon>Araneomorphae</taxon>
        <taxon>Entelegynae</taxon>
        <taxon>Araneoidea</taxon>
        <taxon>Araneidae</taxon>
        <taxon>Caerostris</taxon>
    </lineage>
</organism>